<reference evidence="3" key="1">
    <citation type="journal article" date="2019" name="Int. J. Syst. Evol. Microbiol.">
        <title>The Global Catalogue of Microorganisms (GCM) 10K type strain sequencing project: providing services to taxonomists for standard genome sequencing and annotation.</title>
        <authorList>
            <consortium name="The Broad Institute Genomics Platform"/>
            <consortium name="The Broad Institute Genome Sequencing Center for Infectious Disease"/>
            <person name="Wu L."/>
            <person name="Ma J."/>
        </authorList>
    </citation>
    <scope>NUCLEOTIDE SEQUENCE [LARGE SCALE GENOMIC DNA]</scope>
    <source>
        <strain evidence="3">CGMCC 1.15304</strain>
    </source>
</reference>
<organism evidence="2 3">
    <name type="scientific">Kordiimonas lipolytica</name>
    <dbReference type="NCBI Taxonomy" id="1662421"/>
    <lineage>
        <taxon>Bacteria</taxon>
        <taxon>Pseudomonadati</taxon>
        <taxon>Pseudomonadota</taxon>
        <taxon>Alphaproteobacteria</taxon>
        <taxon>Kordiimonadales</taxon>
        <taxon>Kordiimonadaceae</taxon>
        <taxon>Kordiimonas</taxon>
    </lineage>
</organism>
<protein>
    <recommendedName>
        <fullName evidence="4">Transcriptional regulator</fullName>
    </recommendedName>
</protein>
<gene>
    <name evidence="2" type="ORF">ACFO5Q_00415</name>
</gene>
<name>A0ABV8U601_9PROT</name>
<feature type="region of interest" description="Disordered" evidence="1">
    <location>
        <begin position="1"/>
        <end position="24"/>
    </location>
</feature>
<evidence type="ECO:0000256" key="1">
    <source>
        <dbReference type="SAM" id="MobiDB-lite"/>
    </source>
</evidence>
<comment type="caution">
    <text evidence="2">The sequence shown here is derived from an EMBL/GenBank/DDBJ whole genome shotgun (WGS) entry which is preliminary data.</text>
</comment>
<keyword evidence="3" id="KW-1185">Reference proteome</keyword>
<dbReference type="Proteomes" id="UP001595776">
    <property type="component" value="Unassembled WGS sequence"/>
</dbReference>
<proteinExistence type="predicted"/>
<accession>A0ABV8U601</accession>
<evidence type="ECO:0000313" key="2">
    <source>
        <dbReference type="EMBL" id="MFC4346305.1"/>
    </source>
</evidence>
<dbReference type="RefSeq" id="WP_197421213.1">
    <property type="nucleotide sequence ID" value="NZ_JBHSCR010000001.1"/>
</dbReference>
<sequence length="49" mass="5783">MSEKTKTDKPIKQDSGKLKDAEKQARLAEALRANLRRRKEQQRTRKTED</sequence>
<evidence type="ECO:0000313" key="3">
    <source>
        <dbReference type="Proteomes" id="UP001595776"/>
    </source>
</evidence>
<dbReference type="EMBL" id="JBHSCR010000001">
    <property type="protein sequence ID" value="MFC4346305.1"/>
    <property type="molecule type" value="Genomic_DNA"/>
</dbReference>
<evidence type="ECO:0008006" key="4">
    <source>
        <dbReference type="Google" id="ProtNLM"/>
    </source>
</evidence>